<sequence>MASTPSKGGAEDTVNVNGGENISAAIIALDVPNGSTEKPAGESLQTLKPSSSRHGDQSLESISGSSMGSPTIPTSHNETKDDHNALAAAQSSSQAMANRDKSEAFYDGGNHTDEGSRDEEAIGKGEGDDSPYASSTDWTTDAMSEADDNTRQRQLYYGHNSNDDDDDNNNNEVENSDGACKDKEGTKSGKDVDWQDLSQQDGYGPAGSSNSFSVGFSEEGVSREFVFNTVPAPASTTLSGHASYRRGYRGFNAKGGGYTCGPVPMVKSGTAVYRVSAYPAHTSCPPTQNGGFGTGGPAMSPDMQSDGGDNKDPTSATFYAANQAARTLPATTAAAAAAAATTTTVGVGAAGATAIIANAAPSATPYQNFPDTGAANKPGTPTSALPARASRVIHFADFVRSFIRLLRIAVPGLRSKESLLFMLLSAALGLRTFLDVWFSRFNARVVSAIVVCDRSRLMRRLLPEYMLMMLPLAVVNQGIKWILDLLSTSIRIRLSRKAYQYYEANSSSAAATCSRQHSRPASTAFSTDTVHTSATLLGNSSGDSGTAANSTEQVRATLRHEAQLARTSWLLSLQIHRFSQMLPRVFSDFAKPIADIFVFSRLLSSITGSKGPGVMASYLALASMLSSLISPPVSKYLAKERSQELGFRQRFEWFVTRTEQAARSVSGGTAFDGSGTIMNEAASVSPQIFVSEHRLLLRKLQGLKATSNQVGFLRFASGILDSVLLKYGATLTAYLLLAKPLLNPTKIYYPYKGNPVAIMYDYSLHSSYLINLTQAMSRFLMAIKDAPRFVSTSVNADWLFLGLQNKLPTQQQQQQQQ</sequence>
<proteinExistence type="predicted"/>
<accession>A0ACC1HDZ3</accession>
<name>A0ACC1HDZ3_9FUNG</name>
<reference evidence="1" key="1">
    <citation type="submission" date="2022-06" db="EMBL/GenBank/DDBJ databases">
        <title>Phylogenomic reconstructions and comparative analyses of Kickxellomycotina fungi.</title>
        <authorList>
            <person name="Reynolds N.K."/>
            <person name="Stajich J.E."/>
            <person name="Barry K."/>
            <person name="Grigoriev I.V."/>
            <person name="Crous P."/>
            <person name="Smith M.E."/>
        </authorList>
    </citation>
    <scope>NUCLEOTIDE SEQUENCE</scope>
    <source>
        <strain evidence="1">RSA 2271</strain>
    </source>
</reference>
<gene>
    <name evidence="1" type="ORF">EV182_002488</name>
</gene>
<evidence type="ECO:0000313" key="2">
    <source>
        <dbReference type="Proteomes" id="UP001145114"/>
    </source>
</evidence>
<protein>
    <submittedName>
        <fullName evidence="1">Uncharacterized protein</fullName>
    </submittedName>
</protein>
<dbReference type="EMBL" id="JAMZIH010005660">
    <property type="protein sequence ID" value="KAJ1674825.1"/>
    <property type="molecule type" value="Genomic_DNA"/>
</dbReference>
<keyword evidence="2" id="KW-1185">Reference proteome</keyword>
<dbReference type="Proteomes" id="UP001145114">
    <property type="component" value="Unassembled WGS sequence"/>
</dbReference>
<comment type="caution">
    <text evidence="1">The sequence shown here is derived from an EMBL/GenBank/DDBJ whole genome shotgun (WGS) entry which is preliminary data.</text>
</comment>
<evidence type="ECO:0000313" key="1">
    <source>
        <dbReference type="EMBL" id="KAJ1674825.1"/>
    </source>
</evidence>
<organism evidence="1 2">
    <name type="scientific">Spiromyces aspiralis</name>
    <dbReference type="NCBI Taxonomy" id="68401"/>
    <lineage>
        <taxon>Eukaryota</taxon>
        <taxon>Fungi</taxon>
        <taxon>Fungi incertae sedis</taxon>
        <taxon>Zoopagomycota</taxon>
        <taxon>Kickxellomycotina</taxon>
        <taxon>Kickxellomycetes</taxon>
        <taxon>Kickxellales</taxon>
        <taxon>Kickxellaceae</taxon>
        <taxon>Spiromyces</taxon>
    </lineage>
</organism>